<dbReference type="InterPro" id="IPR012349">
    <property type="entry name" value="Split_barrel_FMN-bd"/>
</dbReference>
<keyword evidence="2" id="KW-1185">Reference proteome</keyword>
<name>A0A4R3K5V9_9FIRM</name>
<protein>
    <submittedName>
        <fullName evidence="1">Nitroimidazol reductase NimA-like FMN-containing flavoprotein (Pyridoxamine 5'-phosphate oxidase superfamily)</fullName>
    </submittedName>
</protein>
<dbReference type="RefSeq" id="WP_132550132.1">
    <property type="nucleotide sequence ID" value="NZ_SMAA01000011.1"/>
</dbReference>
<dbReference type="AlphaFoldDB" id="A0A4R3K5V9"/>
<dbReference type="SUPFAM" id="SSF50475">
    <property type="entry name" value="FMN-binding split barrel"/>
    <property type="match status" value="1"/>
</dbReference>
<organism evidence="1 2">
    <name type="scientific">Pectinatus cerevisiiphilus</name>
    <dbReference type="NCBI Taxonomy" id="86956"/>
    <lineage>
        <taxon>Bacteria</taxon>
        <taxon>Bacillati</taxon>
        <taxon>Bacillota</taxon>
        <taxon>Negativicutes</taxon>
        <taxon>Selenomonadales</taxon>
        <taxon>Selenomonadaceae</taxon>
        <taxon>Pectinatus</taxon>
    </lineage>
</organism>
<proteinExistence type="predicted"/>
<dbReference type="PANTHER" id="PTHR34071">
    <property type="entry name" value="5-NITROIMIDAZOLE ANTIBIOTICS RESISTANCE PROTEIN, NIMA-FAMILY-RELATED PROTEIN-RELATED"/>
    <property type="match status" value="1"/>
</dbReference>
<comment type="caution">
    <text evidence="1">The sequence shown here is derived from an EMBL/GenBank/DDBJ whole genome shotgun (WGS) entry which is preliminary data.</text>
</comment>
<reference evidence="1 2" key="1">
    <citation type="submission" date="2019-03" db="EMBL/GenBank/DDBJ databases">
        <title>Genomic Encyclopedia of Type Strains, Phase IV (KMG-IV): sequencing the most valuable type-strain genomes for metagenomic binning, comparative biology and taxonomic classification.</title>
        <authorList>
            <person name="Goeker M."/>
        </authorList>
    </citation>
    <scope>NUCLEOTIDE SEQUENCE [LARGE SCALE GENOMIC DNA]</scope>
    <source>
        <strain evidence="1 2">DSM 20467</strain>
    </source>
</reference>
<accession>A0A4R3K5V9</accession>
<evidence type="ECO:0000313" key="2">
    <source>
        <dbReference type="Proteomes" id="UP000295188"/>
    </source>
</evidence>
<dbReference type="Proteomes" id="UP000295188">
    <property type="component" value="Unassembled WGS sequence"/>
</dbReference>
<evidence type="ECO:0000313" key="1">
    <source>
        <dbReference type="EMBL" id="TCS78155.1"/>
    </source>
</evidence>
<dbReference type="EMBL" id="SMAA01000011">
    <property type="protein sequence ID" value="TCS78155.1"/>
    <property type="molecule type" value="Genomic_DNA"/>
</dbReference>
<dbReference type="PANTHER" id="PTHR34071:SF2">
    <property type="entry name" value="FLAVIN-NUCLEOTIDE-BINDING PROTEIN"/>
    <property type="match status" value="1"/>
</dbReference>
<dbReference type="Gene3D" id="2.30.110.10">
    <property type="entry name" value="Electron Transport, Fmn-binding Protein, Chain A"/>
    <property type="match status" value="1"/>
</dbReference>
<dbReference type="Pfam" id="PF12900">
    <property type="entry name" value="Pyridox_ox_2"/>
    <property type="match status" value="1"/>
</dbReference>
<dbReference type="OrthoDB" id="9794935at2"/>
<gene>
    <name evidence="1" type="ORF">EDC37_11112</name>
</gene>
<sequence>MFREMRRKDRQMSEQDTKVVLQKAQFGTLSMVNKENNPYGIPISFAYTDGAIYLHCALAGYKLENIEHNANVCFSAVIDIQLMPQKFSTKFKSVVVFGKISTVSDEEDKRKGFIALVKKYSPDFYDEGMKYIEKAFARTKVLRIEILSMTGKEHE</sequence>
<dbReference type="InterPro" id="IPR024747">
    <property type="entry name" value="Pyridox_Oxase-rel"/>
</dbReference>